<dbReference type="AlphaFoldDB" id="A0A6L8UXL7"/>
<evidence type="ECO:0000256" key="3">
    <source>
        <dbReference type="PIRSR" id="PIRSR607837-1"/>
    </source>
</evidence>
<dbReference type="InterPro" id="IPR007837">
    <property type="entry name" value="DinB"/>
</dbReference>
<dbReference type="Pfam" id="PF05163">
    <property type="entry name" value="DinB"/>
    <property type="match status" value="1"/>
</dbReference>
<reference evidence="4 5" key="1">
    <citation type="submission" date="2019-12" db="EMBL/GenBank/DDBJ databases">
        <title>Paenibacillus sp. nov. sp. isolated from soil.</title>
        <authorList>
            <person name="Kim J."/>
            <person name="Jeong S.E."/>
            <person name="Jung H.S."/>
            <person name="Jeon C.O."/>
        </authorList>
    </citation>
    <scope>NUCLEOTIDE SEQUENCE [LARGE SCALE GENOMIC DNA]</scope>
    <source>
        <strain evidence="4 5">5J-6</strain>
    </source>
</reference>
<keyword evidence="5" id="KW-1185">Reference proteome</keyword>
<sequence>MFTTVESFINQYQQESATTQQLLDALTDASLQQQQAEGYRPLGFIAWHLVHNDRGMLLAAGLKFAAPSASSNPPSEAAVVADAYRSTTAGILEAARTQLTDAKLQEVVNMFGQQWTISETLFAFLKHEIHHRGQLTILMRQAGVPVIGAYGPAKEQWASIGMPVPAI</sequence>
<dbReference type="GO" id="GO:0046872">
    <property type="term" value="F:metal ion binding"/>
    <property type="evidence" value="ECO:0007669"/>
    <property type="project" value="UniProtKB-KW"/>
</dbReference>
<dbReference type="InterPro" id="IPR034660">
    <property type="entry name" value="DinB/YfiT-like"/>
</dbReference>
<evidence type="ECO:0008006" key="6">
    <source>
        <dbReference type="Google" id="ProtNLM"/>
    </source>
</evidence>
<dbReference type="Gene3D" id="1.20.120.450">
    <property type="entry name" value="dinb family like domain"/>
    <property type="match status" value="1"/>
</dbReference>
<protein>
    <recommendedName>
        <fullName evidence="6">Damage-inducible protein DinB</fullName>
    </recommendedName>
</protein>
<proteinExistence type="inferred from homology"/>
<evidence type="ECO:0000313" key="4">
    <source>
        <dbReference type="EMBL" id="MZQ82978.1"/>
    </source>
</evidence>
<dbReference type="RefSeq" id="WP_161407134.1">
    <property type="nucleotide sequence ID" value="NZ_WTUZ01000015.1"/>
</dbReference>
<accession>A0A6L8UXL7</accession>
<dbReference type="EMBL" id="WTUZ01000015">
    <property type="protein sequence ID" value="MZQ82978.1"/>
    <property type="molecule type" value="Genomic_DNA"/>
</dbReference>
<dbReference type="SUPFAM" id="SSF109854">
    <property type="entry name" value="DinB/YfiT-like putative metalloenzymes"/>
    <property type="match status" value="1"/>
</dbReference>
<feature type="binding site" evidence="3">
    <location>
        <position position="131"/>
    </location>
    <ligand>
        <name>a divalent metal cation</name>
        <dbReference type="ChEBI" id="CHEBI:60240"/>
    </ligand>
</feature>
<feature type="binding site" evidence="3">
    <location>
        <position position="48"/>
    </location>
    <ligand>
        <name>a divalent metal cation</name>
        <dbReference type="ChEBI" id="CHEBI:60240"/>
    </ligand>
</feature>
<name>A0A6L8UXL7_9BACL</name>
<evidence type="ECO:0000256" key="2">
    <source>
        <dbReference type="ARBA" id="ARBA00022723"/>
    </source>
</evidence>
<evidence type="ECO:0000313" key="5">
    <source>
        <dbReference type="Proteomes" id="UP000481087"/>
    </source>
</evidence>
<feature type="binding site" evidence="3">
    <location>
        <position position="127"/>
    </location>
    <ligand>
        <name>a divalent metal cation</name>
        <dbReference type="ChEBI" id="CHEBI:60240"/>
    </ligand>
</feature>
<gene>
    <name evidence="4" type="ORF">GQF01_12765</name>
</gene>
<organism evidence="4 5">
    <name type="scientific">Paenibacillus silvestris</name>
    <dbReference type="NCBI Taxonomy" id="2606219"/>
    <lineage>
        <taxon>Bacteria</taxon>
        <taxon>Bacillati</taxon>
        <taxon>Bacillota</taxon>
        <taxon>Bacilli</taxon>
        <taxon>Bacillales</taxon>
        <taxon>Paenibacillaceae</taxon>
        <taxon>Paenibacillus</taxon>
    </lineage>
</organism>
<keyword evidence="2 3" id="KW-0479">Metal-binding</keyword>
<evidence type="ECO:0000256" key="1">
    <source>
        <dbReference type="ARBA" id="ARBA00008635"/>
    </source>
</evidence>
<comment type="caution">
    <text evidence="4">The sequence shown here is derived from an EMBL/GenBank/DDBJ whole genome shotgun (WGS) entry which is preliminary data.</text>
</comment>
<dbReference type="Proteomes" id="UP000481087">
    <property type="component" value="Unassembled WGS sequence"/>
</dbReference>
<comment type="similarity">
    <text evidence="1">Belongs to the DinB family.</text>
</comment>